<protein>
    <submittedName>
        <fullName evidence="1">Uncharacterized protein</fullName>
    </submittedName>
</protein>
<gene>
    <name evidence="1" type="ORF">TM448B02463_0005</name>
</gene>
<sequence>MTALDNIKPFYYLPYGEAMICLDCRAIYHRSLDACPAPGCGSRARELVARVHGDVQTEILGPPRKKEVQDGVS</sequence>
<evidence type="ECO:0000313" key="1">
    <source>
        <dbReference type="EMBL" id="QJI01306.1"/>
    </source>
</evidence>
<proteinExistence type="predicted"/>
<dbReference type="AlphaFoldDB" id="A0A6M3XYJ1"/>
<dbReference type="EMBL" id="MT144914">
    <property type="protein sequence ID" value="QJI01306.1"/>
    <property type="molecule type" value="Genomic_DNA"/>
</dbReference>
<reference evidence="1" key="1">
    <citation type="submission" date="2020-03" db="EMBL/GenBank/DDBJ databases">
        <title>The deep terrestrial virosphere.</title>
        <authorList>
            <person name="Holmfeldt K."/>
            <person name="Nilsson E."/>
            <person name="Simone D."/>
            <person name="Lopez-Fernandez M."/>
            <person name="Wu X."/>
            <person name="de Brujin I."/>
            <person name="Lundin D."/>
            <person name="Andersson A."/>
            <person name="Bertilsson S."/>
            <person name="Dopson M."/>
        </authorList>
    </citation>
    <scope>NUCLEOTIDE SEQUENCE</scope>
    <source>
        <strain evidence="1">TM448B02463</strain>
    </source>
</reference>
<organism evidence="1">
    <name type="scientific">viral metagenome</name>
    <dbReference type="NCBI Taxonomy" id="1070528"/>
    <lineage>
        <taxon>unclassified sequences</taxon>
        <taxon>metagenomes</taxon>
        <taxon>organismal metagenomes</taxon>
    </lineage>
</organism>
<name>A0A6M3XYJ1_9ZZZZ</name>
<accession>A0A6M3XYJ1</accession>